<comment type="caution">
    <text evidence="2">The sequence shown here is derived from an EMBL/GenBank/DDBJ whole genome shotgun (WGS) entry which is preliminary data.</text>
</comment>
<accession>A0ABD0P5T1</accession>
<sequence length="57" mass="6573">KQSVNVLGQPGPDDQVKRAPDHQIGSFWANVNRSFYEHLELLQPRCHDNEYYIPPAP</sequence>
<evidence type="ECO:0000313" key="3">
    <source>
        <dbReference type="Proteomes" id="UP001529510"/>
    </source>
</evidence>
<evidence type="ECO:0000313" key="2">
    <source>
        <dbReference type="EMBL" id="KAL0169230.1"/>
    </source>
</evidence>
<feature type="region of interest" description="Disordered" evidence="1">
    <location>
        <begin position="1"/>
        <end position="20"/>
    </location>
</feature>
<feature type="non-terminal residue" evidence="2">
    <location>
        <position position="57"/>
    </location>
</feature>
<gene>
    <name evidence="2" type="ORF">M9458_033826</name>
</gene>
<feature type="non-terminal residue" evidence="2">
    <location>
        <position position="1"/>
    </location>
</feature>
<dbReference type="EMBL" id="JAMKFB020000017">
    <property type="protein sequence ID" value="KAL0169230.1"/>
    <property type="molecule type" value="Genomic_DNA"/>
</dbReference>
<dbReference type="AlphaFoldDB" id="A0ABD0P5T1"/>
<dbReference type="Proteomes" id="UP001529510">
    <property type="component" value="Unassembled WGS sequence"/>
</dbReference>
<name>A0ABD0P5T1_CIRMR</name>
<organism evidence="2 3">
    <name type="scientific">Cirrhinus mrigala</name>
    <name type="common">Mrigala</name>
    <dbReference type="NCBI Taxonomy" id="683832"/>
    <lineage>
        <taxon>Eukaryota</taxon>
        <taxon>Metazoa</taxon>
        <taxon>Chordata</taxon>
        <taxon>Craniata</taxon>
        <taxon>Vertebrata</taxon>
        <taxon>Euteleostomi</taxon>
        <taxon>Actinopterygii</taxon>
        <taxon>Neopterygii</taxon>
        <taxon>Teleostei</taxon>
        <taxon>Ostariophysi</taxon>
        <taxon>Cypriniformes</taxon>
        <taxon>Cyprinidae</taxon>
        <taxon>Labeoninae</taxon>
        <taxon>Labeonini</taxon>
        <taxon>Cirrhinus</taxon>
    </lineage>
</organism>
<evidence type="ECO:0000256" key="1">
    <source>
        <dbReference type="SAM" id="MobiDB-lite"/>
    </source>
</evidence>
<protein>
    <submittedName>
        <fullName evidence="2">Uncharacterized protein</fullName>
    </submittedName>
</protein>
<proteinExistence type="predicted"/>
<keyword evidence="3" id="KW-1185">Reference proteome</keyword>
<reference evidence="2 3" key="1">
    <citation type="submission" date="2024-05" db="EMBL/GenBank/DDBJ databases">
        <title>Genome sequencing and assembly of Indian major carp, Cirrhinus mrigala (Hamilton, 1822).</title>
        <authorList>
            <person name="Mohindra V."/>
            <person name="Chowdhury L.M."/>
            <person name="Lal K."/>
            <person name="Jena J.K."/>
        </authorList>
    </citation>
    <scope>NUCLEOTIDE SEQUENCE [LARGE SCALE GENOMIC DNA]</scope>
    <source>
        <strain evidence="2">CM1030</strain>
        <tissue evidence="2">Blood</tissue>
    </source>
</reference>